<dbReference type="EMBL" id="CP020928">
    <property type="protein sequence ID" value="AWF95331.1"/>
    <property type="molecule type" value="Genomic_DNA"/>
</dbReference>
<keyword evidence="4 8" id="KW-1003">Cell membrane</keyword>
<evidence type="ECO:0000256" key="3">
    <source>
        <dbReference type="ARBA" id="ARBA00022448"/>
    </source>
</evidence>
<dbReference type="AlphaFoldDB" id="A0A2S1KQQ0"/>
<keyword evidence="5 8" id="KW-0812">Transmembrane</keyword>
<gene>
    <name evidence="10" type="ORF">B6254_0924</name>
</gene>
<feature type="transmembrane region" description="Helical" evidence="8">
    <location>
        <begin position="120"/>
        <end position="137"/>
    </location>
</feature>
<evidence type="ECO:0000313" key="11">
    <source>
        <dbReference type="Proteomes" id="UP000244870"/>
    </source>
</evidence>
<keyword evidence="6 8" id="KW-1133">Transmembrane helix</keyword>
<feature type="domain" description="ABC transmembrane type-2" evidence="9">
    <location>
        <begin position="35"/>
        <end position="260"/>
    </location>
</feature>
<organism evidence="10 11">
    <name type="scientific">Weissella cibaria</name>
    <dbReference type="NCBI Taxonomy" id="137591"/>
    <lineage>
        <taxon>Bacteria</taxon>
        <taxon>Bacillati</taxon>
        <taxon>Bacillota</taxon>
        <taxon>Bacilli</taxon>
        <taxon>Lactobacillales</taxon>
        <taxon>Lactobacillaceae</taxon>
        <taxon>Weissella</taxon>
    </lineage>
</organism>
<evidence type="ECO:0000256" key="6">
    <source>
        <dbReference type="ARBA" id="ARBA00022989"/>
    </source>
</evidence>
<evidence type="ECO:0000313" key="10">
    <source>
        <dbReference type="EMBL" id="AWF95331.1"/>
    </source>
</evidence>
<evidence type="ECO:0000256" key="8">
    <source>
        <dbReference type="RuleBase" id="RU361157"/>
    </source>
</evidence>
<evidence type="ECO:0000256" key="7">
    <source>
        <dbReference type="ARBA" id="ARBA00023136"/>
    </source>
</evidence>
<dbReference type="PROSITE" id="PS51012">
    <property type="entry name" value="ABC_TM2"/>
    <property type="match status" value="1"/>
</dbReference>
<feature type="transmembrane region" description="Helical" evidence="8">
    <location>
        <begin position="69"/>
        <end position="87"/>
    </location>
</feature>
<evidence type="ECO:0000256" key="4">
    <source>
        <dbReference type="ARBA" id="ARBA00022475"/>
    </source>
</evidence>
<name>A0A2S1KQQ0_9LACO</name>
<feature type="transmembrane region" description="Helical" evidence="8">
    <location>
        <begin position="202"/>
        <end position="219"/>
    </location>
</feature>
<dbReference type="PANTHER" id="PTHR30413">
    <property type="entry name" value="INNER MEMBRANE TRANSPORT PERMEASE"/>
    <property type="match status" value="1"/>
</dbReference>
<proteinExistence type="inferred from homology"/>
<accession>A0A2S1KQQ0</accession>
<evidence type="ECO:0000256" key="1">
    <source>
        <dbReference type="ARBA" id="ARBA00004651"/>
    </source>
</evidence>
<reference evidence="10 11" key="1">
    <citation type="submission" date="2017-04" db="EMBL/GenBank/DDBJ databases">
        <title>Weissella cibaria strain m2 complete genome.</title>
        <authorList>
            <person name="Pan Q."/>
            <person name="Tan M."/>
            <person name="Yao F."/>
            <person name="Su S."/>
        </authorList>
    </citation>
    <scope>NUCLEOTIDE SEQUENCE [LARGE SCALE GENOMIC DNA]</scope>
    <source>
        <strain evidence="10 11">M2</strain>
    </source>
</reference>
<dbReference type="Proteomes" id="UP000244870">
    <property type="component" value="Chromosome"/>
</dbReference>
<dbReference type="InterPro" id="IPR013525">
    <property type="entry name" value="ABC2_TM"/>
</dbReference>
<dbReference type="RefSeq" id="WP_108730265.1">
    <property type="nucleotide sequence ID" value="NZ_CP020928.1"/>
</dbReference>
<protein>
    <recommendedName>
        <fullName evidence="8">Transport permease protein</fullName>
    </recommendedName>
</protein>
<comment type="subcellular location">
    <subcellularLocation>
        <location evidence="1 8">Cell membrane</location>
        <topology evidence="1 8">Multi-pass membrane protein</topology>
    </subcellularLocation>
</comment>
<dbReference type="GO" id="GO:0015920">
    <property type="term" value="P:lipopolysaccharide transport"/>
    <property type="evidence" value="ECO:0007669"/>
    <property type="project" value="TreeGrafter"/>
</dbReference>
<keyword evidence="3 8" id="KW-0813">Transport</keyword>
<dbReference type="GO" id="GO:0005886">
    <property type="term" value="C:plasma membrane"/>
    <property type="evidence" value="ECO:0007669"/>
    <property type="project" value="UniProtKB-SubCell"/>
</dbReference>
<dbReference type="GO" id="GO:0140359">
    <property type="term" value="F:ABC-type transporter activity"/>
    <property type="evidence" value="ECO:0007669"/>
    <property type="project" value="InterPro"/>
</dbReference>
<evidence type="ECO:0000259" key="9">
    <source>
        <dbReference type="PROSITE" id="PS51012"/>
    </source>
</evidence>
<dbReference type="Pfam" id="PF01061">
    <property type="entry name" value="ABC2_membrane"/>
    <property type="match status" value="1"/>
</dbReference>
<comment type="similarity">
    <text evidence="2 8">Belongs to the ABC-2 integral membrane protein family.</text>
</comment>
<keyword evidence="7 8" id="KW-0472">Membrane</keyword>
<sequence length="268" mass="31302">MTDFLQVMREIFSNAPIANRLARFNVKSRWADNYLGSIWDYLEPTIYIGTYFLVFGMGMYNGTVNGQPYILWLLTGIVPWYFIQGSFNKGLTSIKSQLGLLTKIRFPMSVAPVMPMLEELRRFFVMTVAMLVLLLVFGEMPNVHWLQFVYAFIAMFATVLAHNLINSTLTVIIPDYKPAMSAVFRLIFFTSGVVINMDAKHLPFVLVTIIKMFPFYYVLESFRDAFLYHVWFWDKASNALFFWLLTLLMLMVGSMIHLRFRERFIDMV</sequence>
<feature type="transmembrane region" description="Helical" evidence="8">
    <location>
        <begin position="149"/>
        <end position="173"/>
    </location>
</feature>
<evidence type="ECO:0000256" key="5">
    <source>
        <dbReference type="ARBA" id="ARBA00022692"/>
    </source>
</evidence>
<evidence type="ECO:0000256" key="2">
    <source>
        <dbReference type="ARBA" id="ARBA00007783"/>
    </source>
</evidence>
<dbReference type="InterPro" id="IPR047817">
    <property type="entry name" value="ABC2_TM_bact-type"/>
</dbReference>
<feature type="transmembrane region" description="Helical" evidence="8">
    <location>
        <begin position="239"/>
        <end position="258"/>
    </location>
</feature>
<feature type="transmembrane region" description="Helical" evidence="8">
    <location>
        <begin position="179"/>
        <end position="195"/>
    </location>
</feature>
<feature type="transmembrane region" description="Helical" evidence="8">
    <location>
        <begin position="44"/>
        <end position="62"/>
    </location>
</feature>
<dbReference type="PANTHER" id="PTHR30413:SF10">
    <property type="entry name" value="CAPSULE POLYSACCHARIDE EXPORT INNER-MEMBRANE PROTEIN CTRC"/>
    <property type="match status" value="1"/>
</dbReference>